<gene>
    <name evidence="1" type="ORF">HCN56_23335</name>
</gene>
<organism evidence="1 2">
    <name type="scientific">Streptomyces lonarensis</name>
    <dbReference type="NCBI Taxonomy" id="700599"/>
    <lineage>
        <taxon>Bacteria</taxon>
        <taxon>Bacillati</taxon>
        <taxon>Actinomycetota</taxon>
        <taxon>Actinomycetes</taxon>
        <taxon>Kitasatosporales</taxon>
        <taxon>Streptomycetaceae</taxon>
        <taxon>Streptomyces</taxon>
    </lineage>
</organism>
<evidence type="ECO:0000313" key="2">
    <source>
        <dbReference type="Proteomes" id="UP000578686"/>
    </source>
</evidence>
<protein>
    <submittedName>
        <fullName evidence="1">SdpA family antimicrobial peptide system protein</fullName>
    </submittedName>
</protein>
<sequence>MKWTDPARWRGRIAVTAPPTTRTPRSWIAAAAAVWTVLALYVAQAHLPDNVVKLPGQASVTDTSRAVLPQGWAFFTKSPRDPDMGAWTETADGWQDARLGRHAEFGFDRASRAQGVELGVLFYEVREVEPLECEGRTAPECLAAAPVSAEVVNPGPSPTLCGRVGIVHESPVPFAWRDLYDTTHIVENALVLEVTCP</sequence>
<reference evidence="1 2" key="1">
    <citation type="submission" date="2020-03" db="EMBL/GenBank/DDBJ databases">
        <title>Draft genome of Streptomyces sp. ventii, isolated from the Axial Seamount in the Pacific Ocean, and resequencing of the two type strains Streptomyces lonarensis strain NCL 716 and Streptomyces bohaiensis strain 11A07.</title>
        <authorList>
            <person name="Loughran R.M."/>
            <person name="Pfannmuller K.M."/>
            <person name="Wasson B.J."/>
            <person name="Deadmond M.C."/>
            <person name="Paddock B.E."/>
            <person name="Koyack M.J."/>
            <person name="Gallegos D.A."/>
            <person name="Mitchell E.A."/>
            <person name="Ushijima B."/>
            <person name="Saw J.H."/>
            <person name="Mcphail K.L."/>
            <person name="Videau P."/>
        </authorList>
    </citation>
    <scope>NUCLEOTIDE SEQUENCE [LARGE SCALE GENOMIC DNA]</scope>
    <source>
        <strain evidence="1 2">NCL716</strain>
    </source>
</reference>
<dbReference type="Pfam" id="PF17418">
    <property type="entry name" value="SdpA"/>
    <property type="match status" value="1"/>
</dbReference>
<dbReference type="Proteomes" id="UP000578686">
    <property type="component" value="Unassembled WGS sequence"/>
</dbReference>
<comment type="caution">
    <text evidence="1">The sequence shown here is derived from an EMBL/GenBank/DDBJ whole genome shotgun (WGS) entry which is preliminary data.</text>
</comment>
<dbReference type="EMBL" id="JAAVJD010000306">
    <property type="protein sequence ID" value="NJQ08426.1"/>
    <property type="molecule type" value="Genomic_DNA"/>
</dbReference>
<dbReference type="AlphaFoldDB" id="A0A7X6I180"/>
<accession>A0A7X6I180</accession>
<keyword evidence="2" id="KW-1185">Reference proteome</keyword>
<dbReference type="NCBIfam" id="TIGR04034">
    <property type="entry name" value="export_SdpA"/>
    <property type="match status" value="1"/>
</dbReference>
<evidence type="ECO:0000313" key="1">
    <source>
        <dbReference type="EMBL" id="NJQ08426.1"/>
    </source>
</evidence>
<dbReference type="RefSeq" id="WP_167974292.1">
    <property type="nucleotide sequence ID" value="NZ_BHZG01000146.1"/>
</dbReference>
<proteinExistence type="predicted"/>
<name>A0A7X6I180_9ACTN</name>
<dbReference type="InterPro" id="IPR023902">
    <property type="entry name" value="Sporulation_SdpA"/>
</dbReference>